<evidence type="ECO:0000256" key="6">
    <source>
        <dbReference type="ARBA" id="ARBA00022692"/>
    </source>
</evidence>
<dbReference type="InterPro" id="IPR012910">
    <property type="entry name" value="Plug_dom"/>
</dbReference>
<keyword evidence="11 14" id="KW-0472">Membrane</keyword>
<feature type="domain" description="TonB-dependent receptor-like beta-barrel" evidence="18">
    <location>
        <begin position="252"/>
        <end position="695"/>
    </location>
</feature>
<evidence type="ECO:0000256" key="7">
    <source>
        <dbReference type="ARBA" id="ARBA00022729"/>
    </source>
</evidence>
<sequence length="727" mass="78248">MKTTSRHAPSLLMRALPLALCASTAAVHAQTVSAPAAAEATRLEAINATDENVSVSVPTPVTYAGGQVATGGQAGILGNADNMSSPYIINSYTSKLIEDQQARTLGEAIKNDPTVQVGNGYGNFAETFVIRGFPLNNDDLAFNGLYGILPRQVLPTEMIERVEIFKGASAFLNGASPGGSGLGGLINIQPKRGTDEPLTRLNVDYTGRGQVGGGVDIGRRWGDAGQFGIRLNAAHRDGQMSTRDADARTSVLTLGLDYRGERLRASLDVGYQNVRFDQARPTITLTGDGVPDAPSTSVNYAQPWAWSKLQSTYAVARVEYDLSENWMAYAAIGTSRDKEDGLYSGAKVNGDGIGAHSPLRTPYERDTVTGEVGLRGRFVTGSVGHQVNLGVSALRSSNHSAYQLFASQDRDIFNPIDSPYPDRVTLSGGDIDNPGKVDRSILRSIALSDTLSFLDERILVTLGVRHQNLRYTAYDYTGAASSDYDKSIITPFAGIVFKPLNNVSLYANYIEGLTRGETAPLTANNRNEVFKPARTKQIEAGIKVDMGDYGASLAAFQLEKPEFYLDSETQIFGAAGQQRNRGVELSIYGQPAEGVRLIGGVTFMNARLQKTQDGLNDGNHAPGVPRVQATMGAEWDPAFAPGLTLQGYVTRRSKQYVNKENEGTIAAWTRVDLGARYTTNLAGKDTTFRFGVDNVFNKRYWATVAPQFGQLTAGNGRTVKASVSLSF</sequence>
<feature type="chain" id="PRO_5016768738" evidence="17">
    <location>
        <begin position="30"/>
        <end position="727"/>
    </location>
</feature>
<keyword evidence="3 14" id="KW-0813">Transport</keyword>
<evidence type="ECO:0000256" key="9">
    <source>
        <dbReference type="ARBA" id="ARBA00023065"/>
    </source>
</evidence>
<dbReference type="PANTHER" id="PTHR32552">
    <property type="entry name" value="FERRICHROME IRON RECEPTOR-RELATED"/>
    <property type="match status" value="1"/>
</dbReference>
<keyword evidence="7 17" id="KW-0732">Signal</keyword>
<accession>A0A356LM61</accession>
<evidence type="ECO:0000256" key="2">
    <source>
        <dbReference type="ARBA" id="ARBA00009810"/>
    </source>
</evidence>
<dbReference type="InterPro" id="IPR037066">
    <property type="entry name" value="Plug_dom_sf"/>
</dbReference>
<dbReference type="CDD" id="cd01347">
    <property type="entry name" value="ligand_gated_channel"/>
    <property type="match status" value="1"/>
</dbReference>
<dbReference type="GO" id="GO:0009279">
    <property type="term" value="C:cell outer membrane"/>
    <property type="evidence" value="ECO:0007669"/>
    <property type="project" value="UniProtKB-SubCell"/>
</dbReference>
<evidence type="ECO:0000313" key="20">
    <source>
        <dbReference type="EMBL" id="HBP31984.1"/>
    </source>
</evidence>
<dbReference type="GO" id="GO:0015891">
    <property type="term" value="P:siderophore transport"/>
    <property type="evidence" value="ECO:0007669"/>
    <property type="project" value="InterPro"/>
</dbReference>
<evidence type="ECO:0000256" key="5">
    <source>
        <dbReference type="ARBA" id="ARBA00022496"/>
    </source>
</evidence>
<dbReference type="PROSITE" id="PS52016">
    <property type="entry name" value="TONB_DEPENDENT_REC_3"/>
    <property type="match status" value="1"/>
</dbReference>
<dbReference type="Pfam" id="PF07715">
    <property type="entry name" value="Plug"/>
    <property type="match status" value="1"/>
</dbReference>
<dbReference type="Proteomes" id="UP000264036">
    <property type="component" value="Unassembled WGS sequence"/>
</dbReference>
<keyword evidence="9" id="KW-0406">Ion transport</keyword>
<evidence type="ECO:0000256" key="13">
    <source>
        <dbReference type="ARBA" id="ARBA00023237"/>
    </source>
</evidence>
<protein>
    <submittedName>
        <fullName evidence="20">TonB-dependent siderophore receptor</fullName>
    </submittedName>
</protein>
<keyword evidence="12 20" id="KW-0675">Receptor</keyword>
<evidence type="ECO:0000256" key="17">
    <source>
        <dbReference type="SAM" id="SignalP"/>
    </source>
</evidence>
<evidence type="ECO:0000259" key="18">
    <source>
        <dbReference type="Pfam" id="PF00593"/>
    </source>
</evidence>
<dbReference type="SUPFAM" id="SSF56935">
    <property type="entry name" value="Porins"/>
    <property type="match status" value="1"/>
</dbReference>
<dbReference type="PANTHER" id="PTHR32552:SF82">
    <property type="entry name" value="FCUA PROTEIN"/>
    <property type="match status" value="1"/>
</dbReference>
<dbReference type="Gene3D" id="2.170.130.10">
    <property type="entry name" value="TonB-dependent receptor, plug domain"/>
    <property type="match status" value="1"/>
</dbReference>
<keyword evidence="10 16" id="KW-0798">TonB box</keyword>
<evidence type="ECO:0000256" key="16">
    <source>
        <dbReference type="RuleBase" id="RU003357"/>
    </source>
</evidence>
<evidence type="ECO:0000256" key="10">
    <source>
        <dbReference type="ARBA" id="ARBA00023077"/>
    </source>
</evidence>
<dbReference type="Pfam" id="PF00593">
    <property type="entry name" value="TonB_dep_Rec_b-barrel"/>
    <property type="match status" value="1"/>
</dbReference>
<dbReference type="GO" id="GO:0015344">
    <property type="term" value="F:siderophore uptake transmembrane transporter activity"/>
    <property type="evidence" value="ECO:0007669"/>
    <property type="project" value="TreeGrafter"/>
</dbReference>
<keyword evidence="8" id="KW-0408">Iron</keyword>
<evidence type="ECO:0000256" key="14">
    <source>
        <dbReference type="PROSITE-ProRule" id="PRU01360"/>
    </source>
</evidence>
<evidence type="ECO:0000256" key="8">
    <source>
        <dbReference type="ARBA" id="ARBA00023004"/>
    </source>
</evidence>
<comment type="similarity">
    <text evidence="2 14 16">Belongs to the TonB-dependent receptor family.</text>
</comment>
<keyword evidence="13 14" id="KW-0998">Cell outer membrane</keyword>
<keyword evidence="5" id="KW-0410">Iron transport</keyword>
<dbReference type="PROSITE" id="PS01156">
    <property type="entry name" value="TONB_DEPENDENT_REC_2"/>
    <property type="match status" value="1"/>
</dbReference>
<evidence type="ECO:0000256" key="11">
    <source>
        <dbReference type="ARBA" id="ARBA00023136"/>
    </source>
</evidence>
<keyword evidence="4 14" id="KW-1134">Transmembrane beta strand</keyword>
<evidence type="ECO:0000256" key="12">
    <source>
        <dbReference type="ARBA" id="ARBA00023170"/>
    </source>
</evidence>
<evidence type="ECO:0000256" key="4">
    <source>
        <dbReference type="ARBA" id="ARBA00022452"/>
    </source>
</evidence>
<dbReference type="InterPro" id="IPR000531">
    <property type="entry name" value="Beta-barrel_TonB"/>
</dbReference>
<gene>
    <name evidence="20" type="ORF">DD666_21565</name>
</gene>
<dbReference type="InterPro" id="IPR039426">
    <property type="entry name" value="TonB-dep_rcpt-like"/>
</dbReference>
<dbReference type="InterPro" id="IPR010105">
    <property type="entry name" value="TonB_sidphr_rcpt"/>
</dbReference>
<name>A0A356LM61_9BURK</name>
<dbReference type="EMBL" id="DOEK01000047">
    <property type="protein sequence ID" value="HBP31984.1"/>
    <property type="molecule type" value="Genomic_DNA"/>
</dbReference>
<comment type="subcellular location">
    <subcellularLocation>
        <location evidence="1 14">Cell outer membrane</location>
        <topology evidence="1 14">Multi-pass membrane protein</topology>
    </subcellularLocation>
</comment>
<dbReference type="NCBIfam" id="TIGR01783">
    <property type="entry name" value="TonB-siderophor"/>
    <property type="match status" value="1"/>
</dbReference>
<evidence type="ECO:0000256" key="3">
    <source>
        <dbReference type="ARBA" id="ARBA00022448"/>
    </source>
</evidence>
<dbReference type="InterPro" id="IPR010917">
    <property type="entry name" value="TonB_rcpt_CS"/>
</dbReference>
<evidence type="ECO:0000256" key="1">
    <source>
        <dbReference type="ARBA" id="ARBA00004571"/>
    </source>
</evidence>
<proteinExistence type="inferred from homology"/>
<dbReference type="AlphaFoldDB" id="A0A356LM61"/>
<feature type="signal peptide" evidence="17">
    <location>
        <begin position="1"/>
        <end position="29"/>
    </location>
</feature>
<feature type="short sequence motif" description="TonB C-terminal box" evidence="15">
    <location>
        <begin position="710"/>
        <end position="727"/>
    </location>
</feature>
<dbReference type="Gene3D" id="2.40.170.20">
    <property type="entry name" value="TonB-dependent receptor, beta-barrel domain"/>
    <property type="match status" value="1"/>
</dbReference>
<evidence type="ECO:0000259" key="19">
    <source>
        <dbReference type="Pfam" id="PF07715"/>
    </source>
</evidence>
<comment type="caution">
    <text evidence="20">The sequence shown here is derived from an EMBL/GenBank/DDBJ whole genome shotgun (WGS) entry which is preliminary data.</text>
</comment>
<evidence type="ECO:0000313" key="21">
    <source>
        <dbReference type="Proteomes" id="UP000264036"/>
    </source>
</evidence>
<dbReference type="GO" id="GO:0038023">
    <property type="term" value="F:signaling receptor activity"/>
    <property type="evidence" value="ECO:0007669"/>
    <property type="project" value="InterPro"/>
</dbReference>
<feature type="domain" description="TonB-dependent receptor plug" evidence="19">
    <location>
        <begin position="82"/>
        <end position="179"/>
    </location>
</feature>
<evidence type="ECO:0000256" key="15">
    <source>
        <dbReference type="PROSITE-ProRule" id="PRU10144"/>
    </source>
</evidence>
<dbReference type="InterPro" id="IPR036942">
    <property type="entry name" value="Beta-barrel_TonB_sf"/>
</dbReference>
<reference evidence="20 21" key="1">
    <citation type="journal article" date="2018" name="Nat. Biotechnol.">
        <title>A standardized bacterial taxonomy based on genome phylogeny substantially revises the tree of life.</title>
        <authorList>
            <person name="Parks D.H."/>
            <person name="Chuvochina M."/>
            <person name="Waite D.W."/>
            <person name="Rinke C."/>
            <person name="Skarshewski A."/>
            <person name="Chaumeil P.A."/>
            <person name="Hugenholtz P."/>
        </authorList>
    </citation>
    <scope>NUCLEOTIDE SEQUENCE [LARGE SCALE GENOMIC DNA]</scope>
    <source>
        <strain evidence="20">UBA10707</strain>
    </source>
</reference>
<keyword evidence="6 14" id="KW-0812">Transmembrane</keyword>
<organism evidence="20 21">
    <name type="scientific">Advenella kashmirensis</name>
    <dbReference type="NCBI Taxonomy" id="310575"/>
    <lineage>
        <taxon>Bacteria</taxon>
        <taxon>Pseudomonadati</taxon>
        <taxon>Pseudomonadota</taxon>
        <taxon>Betaproteobacteria</taxon>
        <taxon>Burkholderiales</taxon>
        <taxon>Alcaligenaceae</taxon>
    </lineage>
</organism>